<dbReference type="PROSITE" id="PS00330">
    <property type="entry name" value="HEMOLYSIN_CALCIUM"/>
    <property type="match status" value="7"/>
</dbReference>
<gene>
    <name evidence="6" type="ORF">DKG74_15910</name>
</gene>
<evidence type="ECO:0000313" key="6">
    <source>
        <dbReference type="EMBL" id="PWR20168.1"/>
    </source>
</evidence>
<evidence type="ECO:0000256" key="5">
    <source>
        <dbReference type="ARBA" id="ARBA00023180"/>
    </source>
</evidence>
<protein>
    <recommendedName>
        <fullName evidence="8">Calcium-binding protein</fullName>
    </recommendedName>
</protein>
<keyword evidence="5" id="KW-0325">Glycoprotein</keyword>
<dbReference type="PANTHER" id="PTHR38340:SF1">
    <property type="entry name" value="S-LAYER PROTEIN"/>
    <property type="match status" value="1"/>
</dbReference>
<dbReference type="SUPFAM" id="SSF69318">
    <property type="entry name" value="Integrin alpha N-terminal domain"/>
    <property type="match status" value="2"/>
</dbReference>
<dbReference type="InterPro" id="IPR028994">
    <property type="entry name" value="Integrin_alpha_N"/>
</dbReference>
<keyword evidence="7" id="KW-1185">Reference proteome</keyword>
<dbReference type="PRINTS" id="PR01185">
    <property type="entry name" value="INTEGRINA"/>
</dbReference>
<keyword evidence="2" id="KW-0964">Secreted</keyword>
<organism evidence="6 7">
    <name type="scientific">Zavarzinia aquatilis</name>
    <dbReference type="NCBI Taxonomy" id="2211142"/>
    <lineage>
        <taxon>Bacteria</taxon>
        <taxon>Pseudomonadati</taxon>
        <taxon>Pseudomonadota</taxon>
        <taxon>Alphaproteobacteria</taxon>
        <taxon>Rhodospirillales</taxon>
        <taxon>Zavarziniaceae</taxon>
        <taxon>Zavarzinia</taxon>
    </lineage>
</organism>
<dbReference type="GO" id="GO:0008305">
    <property type="term" value="C:integrin complex"/>
    <property type="evidence" value="ECO:0007669"/>
    <property type="project" value="InterPro"/>
</dbReference>
<comment type="subcellular location">
    <subcellularLocation>
        <location evidence="1">Secreted</location>
    </subcellularLocation>
</comment>
<dbReference type="OrthoDB" id="6057489at2"/>
<dbReference type="InterPro" id="IPR013517">
    <property type="entry name" value="FG-GAP"/>
</dbReference>
<dbReference type="GO" id="GO:0005576">
    <property type="term" value="C:extracellular region"/>
    <property type="evidence" value="ECO:0007669"/>
    <property type="project" value="UniProtKB-SubCell"/>
</dbReference>
<proteinExistence type="predicted"/>
<dbReference type="InterPro" id="IPR050557">
    <property type="entry name" value="RTX_toxin/Mannuronan_C5-epim"/>
</dbReference>
<dbReference type="GO" id="GO:0007155">
    <property type="term" value="P:cell adhesion"/>
    <property type="evidence" value="ECO:0007669"/>
    <property type="project" value="InterPro"/>
</dbReference>
<dbReference type="InterPro" id="IPR001343">
    <property type="entry name" value="Hemolysn_Ca-bd"/>
</dbReference>
<comment type="caution">
    <text evidence="6">The sequence shown here is derived from an EMBL/GenBank/DDBJ whole genome shotgun (WGS) entry which is preliminary data.</text>
</comment>
<dbReference type="EMBL" id="QGLE01000010">
    <property type="protein sequence ID" value="PWR20168.1"/>
    <property type="molecule type" value="Genomic_DNA"/>
</dbReference>
<dbReference type="AlphaFoldDB" id="A0A317DZE9"/>
<dbReference type="Proteomes" id="UP000245461">
    <property type="component" value="Unassembled WGS sequence"/>
</dbReference>
<dbReference type="InterPro" id="IPR011049">
    <property type="entry name" value="Serralysin-like_metalloprot_C"/>
</dbReference>
<dbReference type="InterPro" id="IPR018511">
    <property type="entry name" value="Hemolysin-typ_Ca-bd_CS"/>
</dbReference>
<dbReference type="Gene3D" id="2.150.10.10">
    <property type="entry name" value="Serralysin-like metalloprotease, C-terminal"/>
    <property type="match status" value="4"/>
</dbReference>
<keyword evidence="4" id="KW-0677">Repeat</keyword>
<evidence type="ECO:0008006" key="8">
    <source>
        <dbReference type="Google" id="ProtNLM"/>
    </source>
</evidence>
<evidence type="ECO:0000313" key="7">
    <source>
        <dbReference type="Proteomes" id="UP000245461"/>
    </source>
</evidence>
<evidence type="ECO:0000256" key="1">
    <source>
        <dbReference type="ARBA" id="ARBA00004613"/>
    </source>
</evidence>
<dbReference type="GO" id="GO:0005509">
    <property type="term" value="F:calcium ion binding"/>
    <property type="evidence" value="ECO:0007669"/>
    <property type="project" value="InterPro"/>
</dbReference>
<dbReference type="Pfam" id="PF00353">
    <property type="entry name" value="HemolysinCabind"/>
    <property type="match status" value="6"/>
</dbReference>
<dbReference type="SUPFAM" id="SSF51120">
    <property type="entry name" value="beta-Roll"/>
    <property type="match status" value="3"/>
</dbReference>
<dbReference type="SMART" id="SM00191">
    <property type="entry name" value="Int_alpha"/>
    <property type="match status" value="5"/>
</dbReference>
<evidence type="ECO:0000256" key="3">
    <source>
        <dbReference type="ARBA" id="ARBA00022729"/>
    </source>
</evidence>
<name>A0A317DZE9_9PROT</name>
<evidence type="ECO:0000256" key="2">
    <source>
        <dbReference type="ARBA" id="ARBA00022525"/>
    </source>
</evidence>
<reference evidence="6 7" key="1">
    <citation type="submission" date="2018-05" db="EMBL/GenBank/DDBJ databases">
        <title>Zavarzinia sp. HR-AS.</title>
        <authorList>
            <person name="Lee Y."/>
            <person name="Jeon C.O."/>
        </authorList>
    </citation>
    <scope>NUCLEOTIDE SEQUENCE [LARGE SCALE GENOMIC DNA]</scope>
    <source>
        <strain evidence="6 7">HR-AS</strain>
    </source>
</reference>
<dbReference type="PRINTS" id="PR00313">
    <property type="entry name" value="CABNDNGRPT"/>
</dbReference>
<dbReference type="Pfam" id="PF01839">
    <property type="entry name" value="FG-GAP"/>
    <property type="match status" value="3"/>
</dbReference>
<accession>A0A317DZE9</accession>
<dbReference type="InterPro" id="IPR013519">
    <property type="entry name" value="Int_alpha_beta-p"/>
</dbReference>
<dbReference type="InterPro" id="IPR000413">
    <property type="entry name" value="Integrin_alpha"/>
</dbReference>
<dbReference type="Gene3D" id="2.130.10.130">
    <property type="entry name" value="Integrin alpha, N-terminal"/>
    <property type="match status" value="3"/>
</dbReference>
<sequence length="939" mass="92855">MGAQMADFPATVALATLDGTNGFRLIGWDSELSASAVAGVGDVNGDGFDDLVVGSPWNGFTYDGMATLVEGSAGPFAADGSLSGPVFFGTGGEYQYLGSRLGGLGDVNGDGFDDFYYGGGASTLGPAPLSYIIYGSANGYAQVGTYQPLLAAAGDVNGDGFDDIFAGNTIVFGSAAGLPAELDPAVVDGSNGFTPTGAFSRMAAAGDVNSDGYDDLIFGDADTAGYVLFGKAGGFAATVDVTAVDGSNGYRITGAAGSGTAAFVGGAGDVNGDRIDDLIVGAAGENKVYIVFGRAGATQTDIDLSAIDGSNGFAITGGGFSAKAAGDVNGDGLADIIVGATGVLFGRTGNAGASVAIGAVNGANGFLISGAGFDARSLAIYKAGDFNGDGFDDIAVGTPLADDPRPYYADYGFGNAAGITHVILGHAGAAQHWVGTSADDFHVGSGDDDILNGARGNDHLKGALGDDVLIGGSGSDILDGGAGTDTASFAGSSAGVAVDLAAGTATGTGLGNDTLIDIENVIGTAGADDIAGDEGANRLDGGAGDDILRGRGGDDTYVVDSAGDTVVEGRDDGHDTVLALSSTYRLGARVEDLTFIGVGDFNGVGNTLANTITGGAGDDVLNGGRGADLMRGLGGDDTYIVDDAGDIVEEAADGGIDTVQSTLSYSLGAEIENLLLRGSARINGTGNEQDNILTGNAGNNILQGLGGSDALFGKAGNDKLEGGDGGDLLDGGSGDDRLYGGLGDDLYVVDSSQDVVSEAHGGGRDTVLTSASFTLGSGLEDLVMTVSADIDGTGNGASNIMVGGAGDNVLRGMGGSDFLIGGRGDDTLDGGTGADLLIGGAGNDTLIGGGVNGGSSDTFVFGADFGFGHDRITDFVADSNAAYDIIAFSEGLFDDFTDVLAHSAQVGNDVVITYSTRDSITLENVNMAALTADSFLFYV</sequence>
<evidence type="ECO:0000256" key="4">
    <source>
        <dbReference type="ARBA" id="ARBA00022737"/>
    </source>
</evidence>
<keyword evidence="3" id="KW-0732">Signal</keyword>
<dbReference type="PANTHER" id="PTHR38340">
    <property type="entry name" value="S-LAYER PROTEIN"/>
    <property type="match status" value="1"/>
</dbReference>